<dbReference type="PANTHER" id="PTHR37984:SF15">
    <property type="entry name" value="INTEGRASE CATALYTIC DOMAIN-CONTAINING PROTEIN"/>
    <property type="match status" value="1"/>
</dbReference>
<organism evidence="3 4">
    <name type="scientific">Pleurodeles waltl</name>
    <name type="common">Iberian ribbed newt</name>
    <dbReference type="NCBI Taxonomy" id="8319"/>
    <lineage>
        <taxon>Eukaryota</taxon>
        <taxon>Metazoa</taxon>
        <taxon>Chordata</taxon>
        <taxon>Craniata</taxon>
        <taxon>Vertebrata</taxon>
        <taxon>Euteleostomi</taxon>
        <taxon>Amphibia</taxon>
        <taxon>Batrachia</taxon>
        <taxon>Caudata</taxon>
        <taxon>Salamandroidea</taxon>
        <taxon>Salamandridae</taxon>
        <taxon>Pleurodelinae</taxon>
        <taxon>Pleurodeles</taxon>
    </lineage>
</organism>
<dbReference type="GO" id="GO:0015074">
    <property type="term" value="P:DNA integration"/>
    <property type="evidence" value="ECO:0007669"/>
    <property type="project" value="InterPro"/>
</dbReference>
<reference evidence="3" key="1">
    <citation type="journal article" date="2022" name="bioRxiv">
        <title>Sequencing and chromosome-scale assembly of the giantPleurodeles waltlgenome.</title>
        <authorList>
            <person name="Brown T."/>
            <person name="Elewa A."/>
            <person name="Iarovenko S."/>
            <person name="Subramanian E."/>
            <person name="Araus A.J."/>
            <person name="Petzold A."/>
            <person name="Susuki M."/>
            <person name="Suzuki K.-i.T."/>
            <person name="Hayashi T."/>
            <person name="Toyoda A."/>
            <person name="Oliveira C."/>
            <person name="Osipova E."/>
            <person name="Leigh N.D."/>
            <person name="Simon A."/>
            <person name="Yun M.H."/>
        </authorList>
    </citation>
    <scope>NUCLEOTIDE SEQUENCE</scope>
    <source>
        <strain evidence="3">20211129_DDA</strain>
        <tissue evidence="3">Liver</tissue>
    </source>
</reference>
<dbReference type="InterPro" id="IPR012337">
    <property type="entry name" value="RNaseH-like_sf"/>
</dbReference>
<dbReference type="AlphaFoldDB" id="A0AAV7U5Y2"/>
<dbReference type="PROSITE" id="PS50994">
    <property type="entry name" value="INTEGRASE"/>
    <property type="match status" value="1"/>
</dbReference>
<evidence type="ECO:0000256" key="1">
    <source>
        <dbReference type="ARBA" id="ARBA00039658"/>
    </source>
</evidence>
<dbReference type="InterPro" id="IPR041588">
    <property type="entry name" value="Integrase_H2C2"/>
</dbReference>
<dbReference type="Pfam" id="PF17921">
    <property type="entry name" value="Integrase_H2C2"/>
    <property type="match status" value="1"/>
</dbReference>
<dbReference type="Gene3D" id="1.10.340.70">
    <property type="match status" value="1"/>
</dbReference>
<dbReference type="EMBL" id="JANPWB010000005">
    <property type="protein sequence ID" value="KAJ1183779.1"/>
    <property type="molecule type" value="Genomic_DNA"/>
</dbReference>
<evidence type="ECO:0000313" key="4">
    <source>
        <dbReference type="Proteomes" id="UP001066276"/>
    </source>
</evidence>
<gene>
    <name evidence="3" type="ORF">NDU88_000593</name>
</gene>
<accession>A0AAV7U5Y2</accession>
<dbReference type="Gene3D" id="3.30.420.10">
    <property type="entry name" value="Ribonuclease H-like superfamily/Ribonuclease H"/>
    <property type="match status" value="1"/>
</dbReference>
<dbReference type="GO" id="GO:0003676">
    <property type="term" value="F:nucleic acid binding"/>
    <property type="evidence" value="ECO:0007669"/>
    <property type="project" value="InterPro"/>
</dbReference>
<dbReference type="SUPFAM" id="SSF53098">
    <property type="entry name" value="Ribonuclease H-like"/>
    <property type="match status" value="1"/>
</dbReference>
<evidence type="ECO:0000313" key="3">
    <source>
        <dbReference type="EMBL" id="KAJ1183779.1"/>
    </source>
</evidence>
<comment type="caution">
    <text evidence="3">The sequence shown here is derived from an EMBL/GenBank/DDBJ whole genome shotgun (WGS) entry which is preliminary data.</text>
</comment>
<dbReference type="Pfam" id="PF00665">
    <property type="entry name" value="rve"/>
    <property type="match status" value="1"/>
</dbReference>
<evidence type="ECO:0000259" key="2">
    <source>
        <dbReference type="PROSITE" id="PS50994"/>
    </source>
</evidence>
<dbReference type="FunFam" id="3.30.420.10:FF:000063">
    <property type="entry name" value="Retrovirus-related Pol polyprotein from transposon 297-like Protein"/>
    <property type="match status" value="1"/>
</dbReference>
<protein>
    <recommendedName>
        <fullName evidence="1">Gypsy retrotransposon integrase-like protein 1</fullName>
    </recommendedName>
</protein>
<dbReference type="Proteomes" id="UP001066276">
    <property type="component" value="Chromosome 3_1"/>
</dbReference>
<dbReference type="InterPro" id="IPR036397">
    <property type="entry name" value="RNaseH_sf"/>
</dbReference>
<dbReference type="PANTHER" id="PTHR37984">
    <property type="entry name" value="PROTEIN CBG26694"/>
    <property type="match status" value="1"/>
</dbReference>
<keyword evidence="4" id="KW-1185">Reference proteome</keyword>
<feature type="domain" description="Integrase catalytic" evidence="2">
    <location>
        <begin position="143"/>
        <end position="300"/>
    </location>
</feature>
<dbReference type="FunFam" id="1.10.340.70:FF:000004">
    <property type="entry name" value="Retrovirus-related Pol polyprotein from transposon 297-like Protein"/>
    <property type="match status" value="1"/>
</dbReference>
<proteinExistence type="predicted"/>
<dbReference type="InterPro" id="IPR001584">
    <property type="entry name" value="Integrase_cat-core"/>
</dbReference>
<name>A0AAV7U5Y2_PLEWA</name>
<dbReference type="InterPro" id="IPR050951">
    <property type="entry name" value="Retrovirus_Pol_polyprotein"/>
</dbReference>
<sequence length="446" mass="51681">MFEPILWVDLASLMKKEWVEETEKDQTLQLIKDRIIKGWSDKVKDVEETLRSYWNVRLELHVFNELVMRGERIVPPCKLWSKLVELAHEGHLGRSLTKNKLRATYWFPQMDSEVEKVVRDCWACAMSDKSHSTRKVPLSPVNIPVKPWDKLGLDILGPISHLGNKGQYMFVLVDYHSHWTMFKIVSQITTADAIKFLTEAFMREGIPSTLVTDNGVQFTSDNMKEFLKKWGVHHFRTALYNPKANGLVERMNRVMKECIQRARVSGMQSEVALNQMLWSYHTTPNTVTGLSPLQSLKGSQPGTKLNPNCLSGGEHVCEQRDVSAECFRKKQEKYVKWYNNKFGTKNKSWYVGQWVKVRLPRCTQGSDSKFSEPIKIKEVHRNVVRLQEGKVWSMDHIVPHRGRVDRCETGAAVMDNAEHSSGTLRRRESSRTWKAPQWHKDFVLLS</sequence>